<dbReference type="RefSeq" id="WP_039426826.1">
    <property type="nucleotide sequence ID" value="NZ_CP061844.1"/>
</dbReference>
<dbReference type="Gene3D" id="2.130.10.10">
    <property type="entry name" value="YVTN repeat-like/Quinoprotein amine dehydrogenase"/>
    <property type="match status" value="1"/>
</dbReference>
<sequence length="728" mass="78776">MFISHFRLGALALILASSSFASSADSFKRIASFPVADNVPHGMDSKKPTSAEIITATEDGNTLIYSDSPLGGIGFIDIKQPHMPQAAGFLSLHGEPTSVAAYDKWVLAAVNTSKNYTQPSGYLAIVSATGRKIVDKCELGGQPDSVAVSKDGRYIAVAIENERDESLNDGELPQLPAGFLVIIAAQKGKADCSTARRVTLTGLAQIAPDDPEPEFVAFNTANQIALTLQENNHIVIVDAASAKVVNHFSAGRVDLQQIDVKKDGALLFTGEQKGVLREPDAVKWLDNERLVIANEGDYHGGARGFTIFSKQGEVLFESGASFEHQIVRAGHYPEKRSGKKGAEPEGLEVATFNGQQYIFVLSERGSAVGVYQDERANPRWMQLLPSGIAPESAVAIPQRNLLATANEADLIAEGGARSHVMIYQLGSGEPTYPQIVSENDKRGAPIGWGALSGLASDGKRPGKLYAVNDSFYSSQPTIFTIDASKAPAVIKGALTVTRDGKAAKKLDLEGITTDGKGGFWLASEGNAAKEVPHALYHVNAKGEIQQTVEFPQELLQYETRFGAEGVTLVDDTLWVAVQRPWKDDPSDRVKLLAYHIPSDTWRAVHYPLEQTEKGWVGLSEITAFQGNLYLLERDNQLGKSAKIKRLYKVSLKQISPVALGQTLPVVQKELAYDFLPELKAGNGYVVDKIEGFTIDPQGRGYAVTDNDGVDDSSGETLFFKLKLDFLDR</sequence>
<keyword evidence="4" id="KW-1185">Reference proteome</keyword>
<dbReference type="InterPro" id="IPR011044">
    <property type="entry name" value="Quino_amine_DH_bsu"/>
</dbReference>
<dbReference type="GeneID" id="43683325"/>
<dbReference type="SUPFAM" id="SSF63829">
    <property type="entry name" value="Calcium-dependent phosphotriesterase"/>
    <property type="match status" value="1"/>
</dbReference>
<dbReference type="Proteomes" id="UP000029994">
    <property type="component" value="Unassembled WGS sequence"/>
</dbReference>
<evidence type="ECO:0000259" key="2">
    <source>
        <dbReference type="Pfam" id="PF13449"/>
    </source>
</evidence>
<dbReference type="eggNOG" id="COG4222">
    <property type="taxonomic scope" value="Bacteria"/>
</dbReference>
<keyword evidence="1" id="KW-0732">Signal</keyword>
<feature type="signal peptide" evidence="1">
    <location>
        <begin position="1"/>
        <end position="23"/>
    </location>
</feature>
<comment type="caution">
    <text evidence="3">The sequence shown here is derived from an EMBL/GenBank/DDBJ whole genome shotgun (WGS) entry which is preliminary data.</text>
</comment>
<dbReference type="InterPro" id="IPR027372">
    <property type="entry name" value="Phytase-like_dom"/>
</dbReference>
<reference evidence="3 4" key="1">
    <citation type="submission" date="2014-04" db="EMBL/GenBank/DDBJ databases">
        <title>Genome sequencing of Vibrio navarrensis strains.</title>
        <authorList>
            <person name="Gladney L.M."/>
            <person name="Katz L.S."/>
            <person name="Marino-Ramirez L."/>
            <person name="Jordan I.K."/>
        </authorList>
    </citation>
    <scope>NUCLEOTIDE SEQUENCE [LARGE SCALE GENOMIC DNA]</scope>
    <source>
        <strain evidence="3 4">ATCC 51183</strain>
    </source>
</reference>
<dbReference type="SUPFAM" id="SSF50969">
    <property type="entry name" value="YVTN repeat-like/Quinoprotein amine dehydrogenase"/>
    <property type="match status" value="1"/>
</dbReference>
<dbReference type="InterPro" id="IPR052956">
    <property type="entry name" value="Mesenchyme-surface_protein"/>
</dbReference>
<feature type="domain" description="Phytase-like" evidence="2">
    <location>
        <begin position="447"/>
        <end position="707"/>
    </location>
</feature>
<accession>A0A099LTM9</accession>
<dbReference type="EMBL" id="JMCG01000001">
    <property type="protein sequence ID" value="KGK11435.1"/>
    <property type="molecule type" value="Genomic_DNA"/>
</dbReference>
<organism evidence="3 4">
    <name type="scientific">Vibrio navarrensis</name>
    <dbReference type="NCBI Taxonomy" id="29495"/>
    <lineage>
        <taxon>Bacteria</taxon>
        <taxon>Pseudomonadati</taxon>
        <taxon>Pseudomonadota</taxon>
        <taxon>Gammaproteobacteria</taxon>
        <taxon>Vibrionales</taxon>
        <taxon>Vibrionaceae</taxon>
        <taxon>Vibrio</taxon>
    </lineage>
</organism>
<dbReference type="AlphaFoldDB" id="A0A099LTM9"/>
<dbReference type="PANTHER" id="PTHR46928">
    <property type="entry name" value="MESENCHYME-SPECIFIC CELL SURFACE GLYCOPROTEIN"/>
    <property type="match status" value="1"/>
</dbReference>
<dbReference type="STRING" id="29495.EA26_08985"/>
<evidence type="ECO:0000313" key="3">
    <source>
        <dbReference type="EMBL" id="KGK11435.1"/>
    </source>
</evidence>
<name>A0A099LTM9_9VIBR</name>
<gene>
    <name evidence="3" type="ORF">EA26_08985</name>
</gene>
<dbReference type="InterPro" id="IPR015943">
    <property type="entry name" value="WD40/YVTN_repeat-like_dom_sf"/>
</dbReference>
<feature type="chain" id="PRO_5001958281" evidence="1">
    <location>
        <begin position="24"/>
        <end position="728"/>
    </location>
</feature>
<evidence type="ECO:0000313" key="4">
    <source>
        <dbReference type="Proteomes" id="UP000029994"/>
    </source>
</evidence>
<protein>
    <submittedName>
        <fullName evidence="3">Alkaline phosphatase</fullName>
    </submittedName>
</protein>
<dbReference type="Pfam" id="PF13449">
    <property type="entry name" value="Phytase-like"/>
    <property type="match status" value="1"/>
</dbReference>
<dbReference type="PANTHER" id="PTHR46928:SF1">
    <property type="entry name" value="MESENCHYME-SPECIFIC CELL SURFACE GLYCOPROTEIN"/>
    <property type="match status" value="1"/>
</dbReference>
<proteinExistence type="predicted"/>
<evidence type="ECO:0000256" key="1">
    <source>
        <dbReference type="SAM" id="SignalP"/>
    </source>
</evidence>